<feature type="transmembrane region" description="Helical" evidence="8">
    <location>
        <begin position="206"/>
        <end position="228"/>
    </location>
</feature>
<evidence type="ECO:0000313" key="11">
    <source>
        <dbReference type="EMBL" id="PAV65439.1"/>
    </source>
</evidence>
<dbReference type="PROSITE" id="PS51407">
    <property type="entry name" value="LAMP_3"/>
    <property type="match status" value="1"/>
</dbReference>
<evidence type="ECO:0000256" key="3">
    <source>
        <dbReference type="ARBA" id="ARBA00022729"/>
    </source>
</evidence>
<dbReference type="PANTHER" id="PTHR11506">
    <property type="entry name" value="LYSOSOME-ASSOCIATED MEMBRANE GLYCOPROTEIN"/>
    <property type="match status" value="1"/>
</dbReference>
<feature type="chain" id="PRO_5012381065" description="Lysosome-associated membrane glycoprotein 2-like transmembrane domain-containing protein" evidence="9">
    <location>
        <begin position="20"/>
        <end position="241"/>
    </location>
</feature>
<evidence type="ECO:0000259" key="10">
    <source>
        <dbReference type="Pfam" id="PF21222"/>
    </source>
</evidence>
<gene>
    <name evidence="11" type="ORF">WR25_12529</name>
</gene>
<dbReference type="OrthoDB" id="6232933at2759"/>
<evidence type="ECO:0000256" key="5">
    <source>
        <dbReference type="ARBA" id="ARBA00023136"/>
    </source>
</evidence>
<comment type="caution">
    <text evidence="7">Lacks conserved residue(s) required for the propagation of feature annotation.</text>
</comment>
<organism evidence="11 12">
    <name type="scientific">Diploscapter pachys</name>
    <dbReference type="NCBI Taxonomy" id="2018661"/>
    <lineage>
        <taxon>Eukaryota</taxon>
        <taxon>Metazoa</taxon>
        <taxon>Ecdysozoa</taxon>
        <taxon>Nematoda</taxon>
        <taxon>Chromadorea</taxon>
        <taxon>Rhabditida</taxon>
        <taxon>Rhabditina</taxon>
        <taxon>Rhabditomorpha</taxon>
        <taxon>Rhabditoidea</taxon>
        <taxon>Rhabditidae</taxon>
        <taxon>Diploscapter</taxon>
    </lineage>
</organism>
<dbReference type="InterPro" id="IPR048524">
    <property type="entry name" value="Lamp2-like_TM"/>
</dbReference>
<comment type="caution">
    <text evidence="11">The sequence shown here is derived from an EMBL/GenBank/DDBJ whole genome shotgun (WGS) entry which is preliminary data.</text>
</comment>
<protein>
    <recommendedName>
        <fullName evidence="10">Lysosome-associated membrane glycoprotein 2-like transmembrane domain-containing protein</fullName>
    </recommendedName>
</protein>
<dbReference type="Gene3D" id="2.40.160.110">
    <property type="match status" value="1"/>
</dbReference>
<evidence type="ECO:0000256" key="7">
    <source>
        <dbReference type="PROSITE-ProRule" id="PRU00740"/>
    </source>
</evidence>
<evidence type="ECO:0000256" key="8">
    <source>
        <dbReference type="SAM" id="Phobius"/>
    </source>
</evidence>
<keyword evidence="5 7" id="KW-0472">Membrane</keyword>
<proteinExistence type="inferred from homology"/>
<evidence type="ECO:0000256" key="2">
    <source>
        <dbReference type="ARBA" id="ARBA00022692"/>
    </source>
</evidence>
<evidence type="ECO:0000256" key="1">
    <source>
        <dbReference type="ARBA" id="ARBA00004251"/>
    </source>
</evidence>
<dbReference type="CDD" id="cd12087">
    <property type="entry name" value="TM_EGFR-like"/>
    <property type="match status" value="1"/>
</dbReference>
<dbReference type="AlphaFoldDB" id="A0A2A2JV42"/>
<evidence type="ECO:0000256" key="4">
    <source>
        <dbReference type="ARBA" id="ARBA00022989"/>
    </source>
</evidence>
<comment type="similarity">
    <text evidence="7">Belongs to the LAMP family.</text>
</comment>
<keyword evidence="4 8" id="KW-1133">Transmembrane helix</keyword>
<dbReference type="GO" id="GO:0005886">
    <property type="term" value="C:plasma membrane"/>
    <property type="evidence" value="ECO:0007669"/>
    <property type="project" value="TreeGrafter"/>
</dbReference>
<dbReference type="GO" id="GO:0031902">
    <property type="term" value="C:late endosome membrane"/>
    <property type="evidence" value="ECO:0007669"/>
    <property type="project" value="TreeGrafter"/>
</dbReference>
<keyword evidence="6" id="KW-0325">Glycoprotein</keyword>
<keyword evidence="12" id="KW-1185">Reference proteome</keyword>
<dbReference type="Pfam" id="PF21222">
    <property type="entry name" value="Lamp2_2nd"/>
    <property type="match status" value="1"/>
</dbReference>
<keyword evidence="2 7" id="KW-0812">Transmembrane</keyword>
<dbReference type="Proteomes" id="UP000218231">
    <property type="component" value="Unassembled WGS sequence"/>
</dbReference>
<evidence type="ECO:0000256" key="9">
    <source>
        <dbReference type="SAM" id="SignalP"/>
    </source>
</evidence>
<feature type="disulfide bond" evidence="7">
    <location>
        <begin position="33"/>
        <end position="71"/>
    </location>
</feature>
<feature type="domain" description="Lysosome-associated membrane glycoprotein 2-like transmembrane" evidence="10">
    <location>
        <begin position="207"/>
        <end position="238"/>
    </location>
</feature>
<dbReference type="GO" id="GO:0072594">
    <property type="term" value="P:establishment of protein localization to organelle"/>
    <property type="evidence" value="ECO:0007669"/>
    <property type="project" value="TreeGrafter"/>
</dbReference>
<sequence length="241" mass="26683">MAFMRFAFVFVCGALAVSAEHWNVTNPDTNLTCLILDANLSFNLKFLNETSNQTQSYTADFNQTNNVYGECDTTHNNQPVNYLKVEFYVTSKDPASLLKVWTVKFWFGKPKDSAAFQLVDYNLVTAGTAEIPFSGTFARPTSAEAEIQAKDKNAFQCSDTTIGLDHESSIQLRNLRTIAFADLNSTNFPKEQQYELCLRDSKTSDVVPIVVGACLAGLVVIVLVAYLVGRARAKRQGYASV</sequence>
<dbReference type="STRING" id="2018661.A0A2A2JV42"/>
<feature type="signal peptide" evidence="9">
    <location>
        <begin position="1"/>
        <end position="19"/>
    </location>
</feature>
<dbReference type="GO" id="GO:0005765">
    <property type="term" value="C:lysosomal membrane"/>
    <property type="evidence" value="ECO:0007669"/>
    <property type="project" value="TreeGrafter"/>
</dbReference>
<reference evidence="11 12" key="1">
    <citation type="journal article" date="2017" name="Curr. Biol.">
        <title>Genome architecture and evolution of a unichromosomal asexual nematode.</title>
        <authorList>
            <person name="Fradin H."/>
            <person name="Zegar C."/>
            <person name="Gutwein M."/>
            <person name="Lucas J."/>
            <person name="Kovtun M."/>
            <person name="Corcoran D."/>
            <person name="Baugh L.R."/>
            <person name="Kiontke K."/>
            <person name="Gunsalus K."/>
            <person name="Fitch D.H."/>
            <person name="Piano F."/>
        </authorList>
    </citation>
    <scope>NUCLEOTIDE SEQUENCE [LARGE SCALE GENOMIC DNA]</scope>
    <source>
        <strain evidence="11">PF1309</strain>
    </source>
</reference>
<name>A0A2A2JV42_9BILA</name>
<keyword evidence="3 9" id="KW-0732">Signal</keyword>
<accession>A0A2A2JV42</accession>
<comment type="subcellular location">
    <subcellularLocation>
        <location evidence="1">Cell membrane</location>
        <topology evidence="1">Single-pass type I membrane protein</topology>
    </subcellularLocation>
    <subcellularLocation>
        <location evidence="7">Membrane</location>
        <topology evidence="7">Single-pass type I membrane protein</topology>
    </subcellularLocation>
</comment>
<dbReference type="PANTHER" id="PTHR11506:SF35">
    <property type="entry name" value="LYSOSOME-ASSOCIATED MEMBRANE GLYCOPROTEIN 5"/>
    <property type="match status" value="1"/>
</dbReference>
<dbReference type="PRINTS" id="PR00336">
    <property type="entry name" value="LYSASSOCTDMP"/>
</dbReference>
<dbReference type="EMBL" id="LIAE01010208">
    <property type="protein sequence ID" value="PAV65439.1"/>
    <property type="molecule type" value="Genomic_DNA"/>
</dbReference>
<dbReference type="InterPro" id="IPR002000">
    <property type="entry name" value="Lysosome-assoc_membr_glycop"/>
</dbReference>
<keyword evidence="7" id="KW-1015">Disulfide bond</keyword>
<evidence type="ECO:0000313" key="12">
    <source>
        <dbReference type="Proteomes" id="UP000218231"/>
    </source>
</evidence>
<evidence type="ECO:0000256" key="6">
    <source>
        <dbReference type="ARBA" id="ARBA00023180"/>
    </source>
</evidence>